<evidence type="ECO:0000256" key="1">
    <source>
        <dbReference type="SAM" id="MobiDB-lite"/>
    </source>
</evidence>
<reference evidence="4" key="1">
    <citation type="submission" date="2020-06" db="EMBL/GenBank/DDBJ databases">
        <title>A chromosome-scale genome assembly of Talaromyces rugulosus W13939.</title>
        <authorList>
            <person name="Wang B."/>
            <person name="Guo L."/>
            <person name="Ye K."/>
            <person name="Wang L."/>
        </authorList>
    </citation>
    <scope>NUCLEOTIDE SEQUENCE [LARGE SCALE GENOMIC DNA]</scope>
    <source>
        <strain evidence="4">W13939</strain>
    </source>
</reference>
<keyword evidence="4" id="KW-1185">Reference proteome</keyword>
<dbReference type="SUPFAM" id="SSF51182">
    <property type="entry name" value="RmlC-like cupins"/>
    <property type="match status" value="1"/>
</dbReference>
<sequence>MVQIKTYHLPPTSLIPNSPRPLLYYPGFFPVSSTQDTAAAHVYEIFAKNGWQTQWIFRYGSTQASHYHSDVHECMVVLSGSATIQFGAADQEDNADDSTNTTNDDKEEEGIKLQAHPGDVFVIPAGVAHKTFNTDPCLPFALLTPGDGHDVSAQDQRQAIADVPLSGFTMMGAYPKQGGAWDFCTGGHVEDYEKVWTVVKPDRDPVLGQAEEGLVGRWS</sequence>
<dbReference type="PANTHER" id="PTHR36448:SF3">
    <property type="entry name" value="CUPIN TYPE-2 DOMAIN-CONTAINING PROTEIN"/>
    <property type="match status" value="1"/>
</dbReference>
<dbReference type="CDD" id="cd02219">
    <property type="entry name" value="cupin_YjlB-like"/>
    <property type="match status" value="1"/>
</dbReference>
<proteinExistence type="predicted"/>
<dbReference type="OrthoDB" id="2446447at2759"/>
<feature type="region of interest" description="Disordered" evidence="1">
    <location>
        <begin position="88"/>
        <end position="109"/>
    </location>
</feature>
<dbReference type="EMBL" id="CP055898">
    <property type="protein sequence ID" value="QKX54788.1"/>
    <property type="molecule type" value="Genomic_DNA"/>
</dbReference>
<dbReference type="InterPro" id="IPR047121">
    <property type="entry name" value="YjiB-like"/>
</dbReference>
<dbReference type="InterPro" id="IPR006045">
    <property type="entry name" value="Cupin_1"/>
</dbReference>
<dbReference type="KEGG" id="trg:TRUGW13939_01877"/>
<dbReference type="Pfam" id="PF00190">
    <property type="entry name" value="Cupin_1"/>
    <property type="match status" value="1"/>
</dbReference>
<evidence type="ECO:0000259" key="2">
    <source>
        <dbReference type="Pfam" id="PF00190"/>
    </source>
</evidence>
<dbReference type="Gene3D" id="2.60.120.10">
    <property type="entry name" value="Jelly Rolls"/>
    <property type="match status" value="1"/>
</dbReference>
<feature type="domain" description="Cupin type-1" evidence="2">
    <location>
        <begin position="61"/>
        <end position="155"/>
    </location>
</feature>
<evidence type="ECO:0000313" key="4">
    <source>
        <dbReference type="Proteomes" id="UP000509510"/>
    </source>
</evidence>
<organism evidence="3 4">
    <name type="scientific">Talaromyces rugulosus</name>
    <name type="common">Penicillium rugulosum</name>
    <dbReference type="NCBI Taxonomy" id="121627"/>
    <lineage>
        <taxon>Eukaryota</taxon>
        <taxon>Fungi</taxon>
        <taxon>Dikarya</taxon>
        <taxon>Ascomycota</taxon>
        <taxon>Pezizomycotina</taxon>
        <taxon>Eurotiomycetes</taxon>
        <taxon>Eurotiomycetidae</taxon>
        <taxon>Eurotiales</taxon>
        <taxon>Trichocomaceae</taxon>
        <taxon>Talaromyces</taxon>
        <taxon>Talaromyces sect. Islandici</taxon>
    </lineage>
</organism>
<evidence type="ECO:0000313" key="3">
    <source>
        <dbReference type="EMBL" id="QKX54788.1"/>
    </source>
</evidence>
<dbReference type="PANTHER" id="PTHR36448">
    <property type="entry name" value="BLR7373 PROTEIN"/>
    <property type="match status" value="1"/>
</dbReference>
<dbReference type="Proteomes" id="UP000509510">
    <property type="component" value="Chromosome I"/>
</dbReference>
<dbReference type="InterPro" id="IPR011051">
    <property type="entry name" value="RmlC_Cupin_sf"/>
</dbReference>
<name>A0A7H8QLQ7_TALRU</name>
<gene>
    <name evidence="3" type="ORF">TRUGW13939_01877</name>
</gene>
<protein>
    <recommendedName>
        <fullName evidence="2">Cupin type-1 domain-containing protein</fullName>
    </recommendedName>
</protein>
<accession>A0A7H8QLQ7</accession>
<dbReference type="RefSeq" id="XP_035340967.1">
    <property type="nucleotide sequence ID" value="XM_035485074.1"/>
</dbReference>
<dbReference type="GeneID" id="55989387"/>
<dbReference type="InterPro" id="IPR014710">
    <property type="entry name" value="RmlC-like_jellyroll"/>
</dbReference>
<dbReference type="AlphaFoldDB" id="A0A7H8QLQ7"/>